<keyword evidence="2" id="KW-0238">DNA-binding</keyword>
<dbReference type="RefSeq" id="WP_063636830.1">
    <property type="nucleotide sequence ID" value="NZ_BDDG01000003.1"/>
</dbReference>
<feature type="domain" description="HTH marR-type" evidence="4">
    <location>
        <begin position="1"/>
        <end position="133"/>
    </location>
</feature>
<evidence type="ECO:0000313" key="5">
    <source>
        <dbReference type="EMBL" id="QOY25454.1"/>
    </source>
</evidence>
<evidence type="ECO:0000256" key="2">
    <source>
        <dbReference type="ARBA" id="ARBA00023125"/>
    </source>
</evidence>
<protein>
    <recommendedName>
        <fullName evidence="4">HTH marR-type domain-containing protein</fullName>
    </recommendedName>
</protein>
<dbReference type="AlphaFoldDB" id="A0A7W4LTA8"/>
<dbReference type="SMART" id="SM00347">
    <property type="entry name" value="HTH_MARR"/>
    <property type="match status" value="1"/>
</dbReference>
<accession>A0A7W4LTA8</accession>
<organism evidence="5 6">
    <name type="scientific">Bacillus velezensis</name>
    <dbReference type="NCBI Taxonomy" id="492670"/>
    <lineage>
        <taxon>Bacteria</taxon>
        <taxon>Bacillati</taxon>
        <taxon>Bacillota</taxon>
        <taxon>Bacilli</taxon>
        <taxon>Bacillales</taxon>
        <taxon>Bacillaceae</taxon>
        <taxon>Bacillus</taxon>
        <taxon>Bacillus amyloliquefaciens group</taxon>
    </lineage>
</organism>
<evidence type="ECO:0000256" key="1">
    <source>
        <dbReference type="ARBA" id="ARBA00023015"/>
    </source>
</evidence>
<dbReference type="InterPro" id="IPR036390">
    <property type="entry name" value="WH_DNA-bd_sf"/>
</dbReference>
<dbReference type="GO" id="GO:0003677">
    <property type="term" value="F:DNA binding"/>
    <property type="evidence" value="ECO:0007669"/>
    <property type="project" value="UniProtKB-KW"/>
</dbReference>
<dbReference type="Proteomes" id="UP000587477">
    <property type="component" value="Chromosome"/>
</dbReference>
<dbReference type="Pfam" id="PF22381">
    <property type="entry name" value="Staph_reg_Sar_Rot"/>
    <property type="match status" value="1"/>
</dbReference>
<keyword evidence="3" id="KW-0804">Transcription</keyword>
<dbReference type="PROSITE" id="PS50995">
    <property type="entry name" value="HTH_MARR_2"/>
    <property type="match status" value="1"/>
</dbReference>
<evidence type="ECO:0000259" key="4">
    <source>
        <dbReference type="PROSITE" id="PS50995"/>
    </source>
</evidence>
<dbReference type="EMBL" id="CP063687">
    <property type="protein sequence ID" value="QOY25454.1"/>
    <property type="molecule type" value="Genomic_DNA"/>
</dbReference>
<name>A0A7W4LTA8_BACVE</name>
<dbReference type="InterPro" id="IPR055166">
    <property type="entry name" value="Transc_reg_Sar_Rot_HTH"/>
</dbReference>
<evidence type="ECO:0000313" key="6">
    <source>
        <dbReference type="Proteomes" id="UP000587477"/>
    </source>
</evidence>
<dbReference type="InterPro" id="IPR039422">
    <property type="entry name" value="MarR/SlyA-like"/>
</dbReference>
<proteinExistence type="predicted"/>
<keyword evidence="1" id="KW-0805">Transcription regulation</keyword>
<dbReference type="InterPro" id="IPR000835">
    <property type="entry name" value="HTH_MarR-typ"/>
</dbReference>
<dbReference type="PANTHER" id="PTHR33164:SF89">
    <property type="entry name" value="MARR FAMILY REGULATORY PROTEIN"/>
    <property type="match status" value="1"/>
</dbReference>
<sequence>MSNEIIRLNDLWTDIYYRLRYQHHEKITHQGVRILQVIQKEKAVGIKDIAGAIQVSHNTASEHIKRLLKKKYVYKTRSVEDERKVILKLTSLGADVLYRHSGLDEEKLKQLLFDNMNNEERTLVLKAFSLMKERAEDVYDR</sequence>
<dbReference type="GO" id="GO:0006950">
    <property type="term" value="P:response to stress"/>
    <property type="evidence" value="ECO:0007669"/>
    <property type="project" value="TreeGrafter"/>
</dbReference>
<reference evidence="6" key="1">
    <citation type="submission" date="2020-10" db="EMBL/GenBank/DDBJ databases">
        <title>Complete genome sequence of Bacillus velezensis NST6.</title>
        <authorList>
            <person name="Choi J."/>
        </authorList>
    </citation>
    <scope>NUCLEOTIDE SEQUENCE [LARGE SCALE GENOMIC DNA]</scope>
    <source>
        <strain evidence="6">NST6</strain>
    </source>
</reference>
<dbReference type="PANTHER" id="PTHR33164">
    <property type="entry name" value="TRANSCRIPTIONAL REGULATOR, MARR FAMILY"/>
    <property type="match status" value="1"/>
</dbReference>
<dbReference type="Gene3D" id="1.10.10.10">
    <property type="entry name" value="Winged helix-like DNA-binding domain superfamily/Winged helix DNA-binding domain"/>
    <property type="match status" value="1"/>
</dbReference>
<gene>
    <name evidence="5" type="ORF">BACVE_000382</name>
</gene>
<evidence type="ECO:0000256" key="3">
    <source>
        <dbReference type="ARBA" id="ARBA00023163"/>
    </source>
</evidence>
<dbReference type="GO" id="GO:0003700">
    <property type="term" value="F:DNA-binding transcription factor activity"/>
    <property type="evidence" value="ECO:0007669"/>
    <property type="project" value="InterPro"/>
</dbReference>
<dbReference type="SUPFAM" id="SSF46785">
    <property type="entry name" value="Winged helix' DNA-binding domain"/>
    <property type="match status" value="1"/>
</dbReference>
<dbReference type="InterPro" id="IPR036388">
    <property type="entry name" value="WH-like_DNA-bd_sf"/>
</dbReference>